<gene>
    <name evidence="3" type="ORF">ACFOOL_01390</name>
</gene>
<dbReference type="EMBL" id="JBHRYD010000001">
    <property type="protein sequence ID" value="MFC3703405.1"/>
    <property type="molecule type" value="Genomic_DNA"/>
</dbReference>
<accession>A0ABV7WZT5</accession>
<dbReference type="InterPro" id="IPR036291">
    <property type="entry name" value="NAD(P)-bd_dom_sf"/>
</dbReference>
<dbReference type="PANTHER" id="PTHR43639:SF1">
    <property type="entry name" value="SHORT-CHAIN DEHYDROGENASE_REDUCTASE FAMILY PROTEIN"/>
    <property type="match status" value="1"/>
</dbReference>
<dbReference type="SUPFAM" id="SSF51735">
    <property type="entry name" value="NAD(P)-binding Rossmann-fold domains"/>
    <property type="match status" value="1"/>
</dbReference>
<evidence type="ECO:0000313" key="3">
    <source>
        <dbReference type="EMBL" id="MFC3703405.1"/>
    </source>
</evidence>
<organism evidence="3 4">
    <name type="scientific">Devosia honganensis</name>
    <dbReference type="NCBI Taxonomy" id="1610527"/>
    <lineage>
        <taxon>Bacteria</taxon>
        <taxon>Pseudomonadati</taxon>
        <taxon>Pseudomonadota</taxon>
        <taxon>Alphaproteobacteria</taxon>
        <taxon>Hyphomicrobiales</taxon>
        <taxon>Devosiaceae</taxon>
        <taxon>Devosia</taxon>
    </lineage>
</organism>
<dbReference type="PRINTS" id="PR00081">
    <property type="entry name" value="GDHRDH"/>
</dbReference>
<dbReference type="NCBIfam" id="NF006597">
    <property type="entry name" value="PRK09134.1"/>
    <property type="match status" value="1"/>
</dbReference>
<protein>
    <submittedName>
        <fullName evidence="3">SDR family oxidoreductase</fullName>
    </submittedName>
</protein>
<dbReference type="InterPro" id="IPR002347">
    <property type="entry name" value="SDR_fam"/>
</dbReference>
<name>A0ABV7WZT5_9HYPH</name>
<keyword evidence="2" id="KW-0560">Oxidoreductase</keyword>
<dbReference type="PANTHER" id="PTHR43639">
    <property type="entry name" value="OXIDOREDUCTASE, SHORT-CHAIN DEHYDROGENASE/REDUCTASE FAMILY (AFU_ORTHOLOGUE AFUA_5G02870)"/>
    <property type="match status" value="1"/>
</dbReference>
<comment type="similarity">
    <text evidence="1">Belongs to the short-chain dehydrogenases/reductases (SDR) family.</text>
</comment>
<evidence type="ECO:0000256" key="2">
    <source>
        <dbReference type="ARBA" id="ARBA00023002"/>
    </source>
</evidence>
<proteinExistence type="inferred from homology"/>
<dbReference type="RefSeq" id="WP_380094192.1">
    <property type="nucleotide sequence ID" value="NZ_JBHRYD010000001.1"/>
</dbReference>
<dbReference type="Proteomes" id="UP001595613">
    <property type="component" value="Unassembled WGS sequence"/>
</dbReference>
<keyword evidence="4" id="KW-1185">Reference proteome</keyword>
<sequence length="262" mass="28142">MPQPARTVPNHARSVALVTGAGDRIGAAIAMALAMEGHAVVIHYRSDAAGAKSLRARIRAEGGRAEILRADLARRAQRRTVIARAAAFFGPLTILVNNASIFEPDSAMDVDEALWDAHFAIHAEAPVFLARDFAAQLPDDVEGNVVNMIDERVLHPSPAFFSYYLSKSVLWTATRTLAQSLAPSIRVNAIGPGPVLPNSRQTQAEFDRSVEALPLRRHAGPEAIARGILAILSMPAFTGQMLALDGGEHLEFPPQNGPTPRL</sequence>
<dbReference type="Gene3D" id="3.40.50.720">
    <property type="entry name" value="NAD(P)-binding Rossmann-like Domain"/>
    <property type="match status" value="1"/>
</dbReference>
<evidence type="ECO:0000313" key="4">
    <source>
        <dbReference type="Proteomes" id="UP001595613"/>
    </source>
</evidence>
<comment type="caution">
    <text evidence="3">The sequence shown here is derived from an EMBL/GenBank/DDBJ whole genome shotgun (WGS) entry which is preliminary data.</text>
</comment>
<evidence type="ECO:0000256" key="1">
    <source>
        <dbReference type="ARBA" id="ARBA00006484"/>
    </source>
</evidence>
<dbReference type="Pfam" id="PF13561">
    <property type="entry name" value="adh_short_C2"/>
    <property type="match status" value="1"/>
</dbReference>
<reference evidence="4" key="1">
    <citation type="journal article" date="2019" name="Int. J. Syst. Evol. Microbiol.">
        <title>The Global Catalogue of Microorganisms (GCM) 10K type strain sequencing project: providing services to taxonomists for standard genome sequencing and annotation.</title>
        <authorList>
            <consortium name="The Broad Institute Genomics Platform"/>
            <consortium name="The Broad Institute Genome Sequencing Center for Infectious Disease"/>
            <person name="Wu L."/>
            <person name="Ma J."/>
        </authorList>
    </citation>
    <scope>NUCLEOTIDE SEQUENCE [LARGE SCALE GENOMIC DNA]</scope>
    <source>
        <strain evidence="4">KCTC 42281</strain>
    </source>
</reference>